<evidence type="ECO:0000313" key="8">
    <source>
        <dbReference type="Proteomes" id="UP000540568"/>
    </source>
</evidence>
<dbReference type="PANTHER" id="PTHR30349:SF64">
    <property type="entry name" value="PROPHAGE INTEGRASE INTD-RELATED"/>
    <property type="match status" value="1"/>
</dbReference>
<dbReference type="InterPro" id="IPR013762">
    <property type="entry name" value="Integrase-like_cat_sf"/>
</dbReference>
<gene>
    <name evidence="7" type="ORF">FHX71_002719</name>
</gene>
<evidence type="ECO:0000259" key="6">
    <source>
        <dbReference type="PROSITE" id="PS51900"/>
    </source>
</evidence>
<dbReference type="PANTHER" id="PTHR30349">
    <property type="entry name" value="PHAGE INTEGRASE-RELATED"/>
    <property type="match status" value="1"/>
</dbReference>
<keyword evidence="3" id="KW-0233">DNA recombination</keyword>
<dbReference type="SUPFAM" id="SSF56349">
    <property type="entry name" value="DNA breaking-rejoining enzymes"/>
    <property type="match status" value="1"/>
</dbReference>
<evidence type="ECO:0000256" key="2">
    <source>
        <dbReference type="ARBA" id="ARBA00023125"/>
    </source>
</evidence>
<dbReference type="EMBL" id="JACGWV010000001">
    <property type="protein sequence ID" value="MBA8808777.1"/>
    <property type="molecule type" value="Genomic_DNA"/>
</dbReference>
<accession>A0A7W3J9I5</accession>
<dbReference type="InterPro" id="IPR002104">
    <property type="entry name" value="Integrase_catalytic"/>
</dbReference>
<dbReference type="Proteomes" id="UP000540568">
    <property type="component" value="Unassembled WGS sequence"/>
</dbReference>
<keyword evidence="2 4" id="KW-0238">DNA-binding</keyword>
<dbReference type="Pfam" id="PF26003">
    <property type="entry name" value="Integrase_N_phage"/>
    <property type="match status" value="1"/>
</dbReference>
<protein>
    <submittedName>
        <fullName evidence="7">Integrase</fullName>
    </submittedName>
</protein>
<name>A0A7W3J9I5_9MICO</name>
<evidence type="ECO:0000256" key="1">
    <source>
        <dbReference type="ARBA" id="ARBA00008857"/>
    </source>
</evidence>
<evidence type="ECO:0000256" key="3">
    <source>
        <dbReference type="ARBA" id="ARBA00023172"/>
    </source>
</evidence>
<comment type="caution">
    <text evidence="7">The sequence shown here is derived from an EMBL/GenBank/DDBJ whole genome shotgun (WGS) entry which is preliminary data.</text>
</comment>
<organism evidence="7 8">
    <name type="scientific">Promicromonospora sukumoe</name>
    <dbReference type="NCBI Taxonomy" id="88382"/>
    <lineage>
        <taxon>Bacteria</taxon>
        <taxon>Bacillati</taxon>
        <taxon>Actinomycetota</taxon>
        <taxon>Actinomycetes</taxon>
        <taxon>Micrococcales</taxon>
        <taxon>Promicromonosporaceae</taxon>
        <taxon>Promicromonospora</taxon>
    </lineage>
</organism>
<proteinExistence type="inferred from homology"/>
<comment type="similarity">
    <text evidence="1">Belongs to the 'phage' integrase family.</text>
</comment>
<sequence length="380" mass="40735">MTEKRGFGMVERRKNARTGRTTGFRARYVGPDTAKHSLTFTAKVDAEAWLSREESLIARGEWTPPGWRTAAVSITVDQYAERNLVLRHLSPRSREEYDRYRERFITDKPIGRAGLRSVTSTDVTAWLTDVRAATGPTMAARVYGFLSSIFNAALRDGLVDRSPCTVRGASGAPRASAKAIATPAEVAALLGHLPERYRVMVLLAAWSGLRSGELRNLRRRDVGVAGGTVSVHSQVQNLRGQGKVVRDVKTAAARRVVALPPAVASVLKEHLGSAAQPGPDGLVFPSTVGTPISQSTFWEAWDKARKAIGRPDLRLHDLRTTAATLAAGTGATIAELMARLGHTTPNAAMRYQTAVQGADARIAGALDGLVVLPASAGTTA</sequence>
<dbReference type="PROSITE" id="PS51898">
    <property type="entry name" value="TYR_RECOMBINASE"/>
    <property type="match status" value="1"/>
</dbReference>
<dbReference type="GO" id="GO:0015074">
    <property type="term" value="P:DNA integration"/>
    <property type="evidence" value="ECO:0007669"/>
    <property type="project" value="InterPro"/>
</dbReference>
<keyword evidence="8" id="KW-1185">Reference proteome</keyword>
<dbReference type="RefSeq" id="WP_182617038.1">
    <property type="nucleotide sequence ID" value="NZ_BAAATF010000003.1"/>
</dbReference>
<feature type="domain" description="Core-binding (CB)" evidence="6">
    <location>
        <begin position="74"/>
        <end position="154"/>
    </location>
</feature>
<dbReference type="InterPro" id="IPR044068">
    <property type="entry name" value="CB"/>
</dbReference>
<dbReference type="Pfam" id="PF00589">
    <property type="entry name" value="Phage_integrase"/>
    <property type="match status" value="1"/>
</dbReference>
<dbReference type="InterPro" id="IPR058717">
    <property type="entry name" value="Phage_L5_Integrase_N"/>
</dbReference>
<dbReference type="InterPro" id="IPR010998">
    <property type="entry name" value="Integrase_recombinase_N"/>
</dbReference>
<evidence type="ECO:0000256" key="4">
    <source>
        <dbReference type="PROSITE-ProRule" id="PRU01248"/>
    </source>
</evidence>
<dbReference type="InterPro" id="IPR050090">
    <property type="entry name" value="Tyrosine_recombinase_XerCD"/>
</dbReference>
<reference evidence="7 8" key="1">
    <citation type="submission" date="2020-07" db="EMBL/GenBank/DDBJ databases">
        <title>Sequencing the genomes of 1000 actinobacteria strains.</title>
        <authorList>
            <person name="Klenk H.-P."/>
        </authorList>
    </citation>
    <scope>NUCLEOTIDE SEQUENCE [LARGE SCALE GENOMIC DNA]</scope>
    <source>
        <strain evidence="7 8">DSM 44121</strain>
    </source>
</reference>
<dbReference type="InterPro" id="IPR011010">
    <property type="entry name" value="DNA_brk_join_enz"/>
</dbReference>
<feature type="domain" description="Tyr recombinase" evidence="5">
    <location>
        <begin position="176"/>
        <end position="367"/>
    </location>
</feature>
<dbReference type="Gene3D" id="1.10.150.130">
    <property type="match status" value="1"/>
</dbReference>
<dbReference type="GO" id="GO:0003677">
    <property type="term" value="F:DNA binding"/>
    <property type="evidence" value="ECO:0007669"/>
    <property type="project" value="UniProtKB-UniRule"/>
</dbReference>
<evidence type="ECO:0000259" key="5">
    <source>
        <dbReference type="PROSITE" id="PS51898"/>
    </source>
</evidence>
<dbReference type="PROSITE" id="PS51900">
    <property type="entry name" value="CB"/>
    <property type="match status" value="1"/>
</dbReference>
<evidence type="ECO:0000313" key="7">
    <source>
        <dbReference type="EMBL" id="MBA8808777.1"/>
    </source>
</evidence>
<dbReference type="Gene3D" id="1.10.443.10">
    <property type="entry name" value="Intergrase catalytic core"/>
    <property type="match status" value="1"/>
</dbReference>
<dbReference type="GO" id="GO:0006310">
    <property type="term" value="P:DNA recombination"/>
    <property type="evidence" value="ECO:0007669"/>
    <property type="project" value="UniProtKB-KW"/>
</dbReference>
<dbReference type="AlphaFoldDB" id="A0A7W3J9I5"/>